<sequence>MSPAHVLVPSPIGDLTVVAHEGAITHVLMDAAKYRPDAPDVLGDVGDPADEPFASAVSQLNAYFAGALTVFDLPLAPRGDDFHQRVWALLRTIPYGETRSYGQLALALGDRNLAQAVGTANGRNPVAVIVPCHRVVGSDGSLVGYAGGLDRKRFLLALEEPPADASGRLF</sequence>
<comment type="function">
    <text evidence="8">Involved in the cellular defense against the biological effects of O6-methylguanine (O6-MeG) and O4-methylthymine (O4-MeT) in DNA. Repairs the methylated nucleobase in DNA by stoichiometrically transferring the methyl group to a cysteine residue in the enzyme. This is a suicide reaction: the enzyme is irreversibly inactivated.</text>
</comment>
<dbReference type="InterPro" id="IPR008332">
    <property type="entry name" value="MethylG_MeTrfase_N"/>
</dbReference>
<keyword evidence="4 8" id="KW-0808">Transferase</keyword>
<dbReference type="InterPro" id="IPR036631">
    <property type="entry name" value="MGMT_N_sf"/>
</dbReference>
<comment type="catalytic activity">
    <reaction evidence="1 8">
        <text>a 4-O-methyl-thymidine in DNA + L-cysteinyl-[protein] = a thymidine in DNA + S-methyl-L-cysteinyl-[protein]</text>
        <dbReference type="Rhea" id="RHEA:53428"/>
        <dbReference type="Rhea" id="RHEA-COMP:10131"/>
        <dbReference type="Rhea" id="RHEA-COMP:10132"/>
        <dbReference type="Rhea" id="RHEA-COMP:13555"/>
        <dbReference type="Rhea" id="RHEA-COMP:13556"/>
        <dbReference type="ChEBI" id="CHEBI:29950"/>
        <dbReference type="ChEBI" id="CHEBI:82612"/>
        <dbReference type="ChEBI" id="CHEBI:137386"/>
        <dbReference type="ChEBI" id="CHEBI:137387"/>
        <dbReference type="EC" id="2.1.1.63"/>
    </reaction>
</comment>
<keyword evidence="12" id="KW-1185">Reference proteome</keyword>
<dbReference type="Gene3D" id="1.10.10.10">
    <property type="entry name" value="Winged helix-like DNA-binding domain superfamily/Winged helix DNA-binding domain"/>
    <property type="match status" value="1"/>
</dbReference>
<dbReference type="PANTHER" id="PTHR10815:SF5">
    <property type="entry name" value="METHYLATED-DNA--PROTEIN-CYSTEINE METHYLTRANSFERASE"/>
    <property type="match status" value="1"/>
</dbReference>
<protein>
    <recommendedName>
        <fullName evidence="8">Methylated-DNA--protein-cysteine methyltransferase</fullName>
        <ecNumber evidence="8">2.1.1.63</ecNumber>
    </recommendedName>
    <alternativeName>
        <fullName evidence="8">6-O-methylguanine-DNA methyltransferase</fullName>
        <shortName evidence="8">MGMT</shortName>
    </alternativeName>
    <alternativeName>
        <fullName evidence="8">O-6-methylguanine-DNA-alkyltransferase</fullName>
    </alternativeName>
</protein>
<dbReference type="SUPFAM" id="SSF46767">
    <property type="entry name" value="Methylated DNA-protein cysteine methyltransferase, C-terminal domain"/>
    <property type="match status" value="1"/>
</dbReference>
<dbReference type="Pfam" id="PF02870">
    <property type="entry name" value="Methyltransf_1N"/>
    <property type="match status" value="1"/>
</dbReference>
<dbReference type="Gene3D" id="3.30.160.70">
    <property type="entry name" value="Methylated DNA-protein cysteine methyltransferase domain"/>
    <property type="match status" value="1"/>
</dbReference>
<dbReference type="PANTHER" id="PTHR10815">
    <property type="entry name" value="METHYLATED-DNA--PROTEIN-CYSTEINE METHYLTRANSFERASE"/>
    <property type="match status" value="1"/>
</dbReference>
<evidence type="ECO:0000256" key="1">
    <source>
        <dbReference type="ARBA" id="ARBA00001286"/>
    </source>
</evidence>
<reference evidence="11 12" key="1">
    <citation type="journal article" date="2019" name="Int. J. Syst. Evol. Microbiol.">
        <title>The Global Catalogue of Microorganisms (GCM) 10K type strain sequencing project: providing services to taxonomists for standard genome sequencing and annotation.</title>
        <authorList>
            <consortium name="The Broad Institute Genomics Platform"/>
            <consortium name="The Broad Institute Genome Sequencing Center for Infectious Disease"/>
            <person name="Wu L."/>
            <person name="Ma J."/>
        </authorList>
    </citation>
    <scope>NUCLEOTIDE SEQUENCE [LARGE SCALE GENOMIC DNA]</scope>
    <source>
        <strain evidence="11 12">JCM 14283</strain>
    </source>
</reference>
<evidence type="ECO:0000256" key="2">
    <source>
        <dbReference type="ARBA" id="ARBA00022490"/>
    </source>
</evidence>
<proteinExistence type="inferred from homology"/>
<evidence type="ECO:0000259" key="9">
    <source>
        <dbReference type="Pfam" id="PF01035"/>
    </source>
</evidence>
<dbReference type="SUPFAM" id="SSF53155">
    <property type="entry name" value="Methylated DNA-protein cysteine methyltransferase domain"/>
    <property type="match status" value="1"/>
</dbReference>
<dbReference type="InterPro" id="IPR014048">
    <property type="entry name" value="MethylDNA_cys_MeTrfase_DNA-bd"/>
</dbReference>
<feature type="active site" description="Nucleophile; methyl group acceptor" evidence="8">
    <location>
        <position position="132"/>
    </location>
</feature>
<keyword evidence="2 8" id="KW-0963">Cytoplasm</keyword>
<dbReference type="PROSITE" id="PS00374">
    <property type="entry name" value="MGMT"/>
    <property type="match status" value="1"/>
</dbReference>
<evidence type="ECO:0000256" key="7">
    <source>
        <dbReference type="ARBA" id="ARBA00049348"/>
    </source>
</evidence>
<dbReference type="EC" id="2.1.1.63" evidence="8"/>
<keyword evidence="5 8" id="KW-0227">DNA damage</keyword>
<dbReference type="Pfam" id="PF01035">
    <property type="entry name" value="DNA_binding_1"/>
    <property type="match status" value="1"/>
</dbReference>
<dbReference type="CDD" id="cd06445">
    <property type="entry name" value="ATase"/>
    <property type="match status" value="1"/>
</dbReference>
<evidence type="ECO:0000256" key="6">
    <source>
        <dbReference type="ARBA" id="ARBA00023204"/>
    </source>
</evidence>
<dbReference type="GO" id="GO:0032259">
    <property type="term" value="P:methylation"/>
    <property type="evidence" value="ECO:0007669"/>
    <property type="project" value="UniProtKB-KW"/>
</dbReference>
<evidence type="ECO:0000256" key="3">
    <source>
        <dbReference type="ARBA" id="ARBA00022603"/>
    </source>
</evidence>
<dbReference type="EMBL" id="BAAANB010000021">
    <property type="protein sequence ID" value="GAA2031125.1"/>
    <property type="molecule type" value="Genomic_DNA"/>
</dbReference>
<comment type="similarity">
    <text evidence="8">Belongs to the MGMT family.</text>
</comment>
<evidence type="ECO:0000313" key="11">
    <source>
        <dbReference type="EMBL" id="GAA2031125.1"/>
    </source>
</evidence>
<keyword evidence="6 8" id="KW-0234">DNA repair</keyword>
<comment type="caution">
    <text evidence="11">The sequence shown here is derived from an EMBL/GenBank/DDBJ whole genome shotgun (WGS) entry which is preliminary data.</text>
</comment>
<organism evidence="11 12">
    <name type="scientific">Terrabacter terrae</name>
    <dbReference type="NCBI Taxonomy" id="318434"/>
    <lineage>
        <taxon>Bacteria</taxon>
        <taxon>Bacillati</taxon>
        <taxon>Actinomycetota</taxon>
        <taxon>Actinomycetes</taxon>
        <taxon>Micrococcales</taxon>
        <taxon>Intrasporangiaceae</taxon>
        <taxon>Terrabacter</taxon>
    </lineage>
</organism>
<keyword evidence="3 8" id="KW-0489">Methyltransferase</keyword>
<gene>
    <name evidence="11" type="primary">ogt</name>
    <name evidence="11" type="ORF">GCM10009740_21120</name>
</gene>
<dbReference type="HAMAP" id="MF_00772">
    <property type="entry name" value="OGT"/>
    <property type="match status" value="1"/>
</dbReference>
<evidence type="ECO:0000259" key="10">
    <source>
        <dbReference type="Pfam" id="PF02870"/>
    </source>
</evidence>
<comment type="miscellaneous">
    <text evidence="8">This enzyme catalyzes only one turnover and therefore is not strictly catalytic. According to one definition, an enzyme is a biocatalyst that acts repeatedly and over many reaction cycles.</text>
</comment>
<evidence type="ECO:0000256" key="5">
    <source>
        <dbReference type="ARBA" id="ARBA00022763"/>
    </source>
</evidence>
<evidence type="ECO:0000256" key="4">
    <source>
        <dbReference type="ARBA" id="ARBA00022679"/>
    </source>
</evidence>
<dbReference type="GO" id="GO:0008168">
    <property type="term" value="F:methyltransferase activity"/>
    <property type="evidence" value="ECO:0007669"/>
    <property type="project" value="UniProtKB-KW"/>
</dbReference>
<comment type="catalytic activity">
    <reaction evidence="7 8">
        <text>a 6-O-methyl-2'-deoxyguanosine in DNA + L-cysteinyl-[protein] = S-methyl-L-cysteinyl-[protein] + a 2'-deoxyguanosine in DNA</text>
        <dbReference type="Rhea" id="RHEA:24000"/>
        <dbReference type="Rhea" id="RHEA-COMP:10131"/>
        <dbReference type="Rhea" id="RHEA-COMP:10132"/>
        <dbReference type="Rhea" id="RHEA-COMP:11367"/>
        <dbReference type="Rhea" id="RHEA-COMP:11368"/>
        <dbReference type="ChEBI" id="CHEBI:29950"/>
        <dbReference type="ChEBI" id="CHEBI:82612"/>
        <dbReference type="ChEBI" id="CHEBI:85445"/>
        <dbReference type="ChEBI" id="CHEBI:85448"/>
        <dbReference type="EC" id="2.1.1.63"/>
    </reaction>
</comment>
<name>A0ABN2U7E1_9MICO</name>
<accession>A0ABN2U7E1</accession>
<dbReference type="NCBIfam" id="TIGR00589">
    <property type="entry name" value="ogt"/>
    <property type="match status" value="1"/>
</dbReference>
<feature type="domain" description="Methylguanine DNA methyltransferase ribonuclease-like" evidence="10">
    <location>
        <begin position="8"/>
        <end position="77"/>
    </location>
</feature>
<dbReference type="InterPro" id="IPR023546">
    <property type="entry name" value="MGMT"/>
</dbReference>
<feature type="domain" description="Methylated-DNA-[protein]-cysteine S-methyltransferase DNA binding" evidence="9">
    <location>
        <begin position="81"/>
        <end position="160"/>
    </location>
</feature>
<evidence type="ECO:0000256" key="8">
    <source>
        <dbReference type="HAMAP-Rule" id="MF_00772"/>
    </source>
</evidence>
<dbReference type="RefSeq" id="WP_343991028.1">
    <property type="nucleotide sequence ID" value="NZ_BAAANB010000021.1"/>
</dbReference>
<dbReference type="InterPro" id="IPR036388">
    <property type="entry name" value="WH-like_DNA-bd_sf"/>
</dbReference>
<comment type="subcellular location">
    <subcellularLocation>
        <location evidence="8">Cytoplasm</location>
    </subcellularLocation>
</comment>
<evidence type="ECO:0000313" key="12">
    <source>
        <dbReference type="Proteomes" id="UP001501285"/>
    </source>
</evidence>
<dbReference type="Proteomes" id="UP001501285">
    <property type="component" value="Unassembled WGS sequence"/>
</dbReference>
<dbReference type="InterPro" id="IPR036217">
    <property type="entry name" value="MethylDNA_cys_MeTrfase_DNAb"/>
</dbReference>
<dbReference type="InterPro" id="IPR001497">
    <property type="entry name" value="MethylDNA_cys_MeTrfase_AS"/>
</dbReference>